<keyword evidence="11" id="KW-1185">Reference proteome</keyword>
<feature type="non-terminal residue" evidence="10">
    <location>
        <position position="1"/>
    </location>
</feature>
<keyword evidence="7" id="KW-1133">Transmembrane helix</keyword>
<reference evidence="10 11" key="1">
    <citation type="submission" date="2023-11" db="EMBL/GenBank/DDBJ databases">
        <title>Halocaridina rubra genome assembly.</title>
        <authorList>
            <person name="Smith C."/>
        </authorList>
    </citation>
    <scope>NUCLEOTIDE SEQUENCE [LARGE SCALE GENOMIC DNA]</scope>
    <source>
        <strain evidence="10">EP-1</strain>
        <tissue evidence="10">Whole</tissue>
    </source>
</reference>
<sequence>DEYPPARYPAFVLGPAYIVGRNAIDKLLEYAPFTPFLWLEDVYVTGLVAHAAGVKHVQTERILYTKKLSRKLYVGPMAFYIGANERNKKTSWAYIMKYGPVGK</sequence>
<dbReference type="GO" id="GO:0000139">
    <property type="term" value="C:Golgi membrane"/>
    <property type="evidence" value="ECO:0007669"/>
    <property type="project" value="UniProtKB-SubCell"/>
</dbReference>
<comment type="subcellular location">
    <subcellularLocation>
        <location evidence="1">Golgi apparatus membrane</location>
        <topology evidence="1">Single-pass type II membrane protein</topology>
    </subcellularLocation>
</comment>
<keyword evidence="4" id="KW-0808">Transferase</keyword>
<keyword evidence="3" id="KW-0328">Glycosyltransferase</keyword>
<evidence type="ECO:0000256" key="8">
    <source>
        <dbReference type="ARBA" id="ARBA00023034"/>
    </source>
</evidence>
<evidence type="ECO:0000256" key="6">
    <source>
        <dbReference type="ARBA" id="ARBA00022968"/>
    </source>
</evidence>
<keyword evidence="9" id="KW-0472">Membrane</keyword>
<comment type="caution">
    <text evidence="10">The sequence shown here is derived from an EMBL/GenBank/DDBJ whole genome shotgun (WGS) entry which is preliminary data.</text>
</comment>
<evidence type="ECO:0000256" key="5">
    <source>
        <dbReference type="ARBA" id="ARBA00022692"/>
    </source>
</evidence>
<accession>A0AAN8X8F3</accession>
<dbReference type="Pfam" id="PF01762">
    <property type="entry name" value="Galactosyl_T"/>
    <property type="match status" value="1"/>
</dbReference>
<evidence type="ECO:0000256" key="2">
    <source>
        <dbReference type="ARBA" id="ARBA00008661"/>
    </source>
</evidence>
<evidence type="ECO:0000256" key="9">
    <source>
        <dbReference type="ARBA" id="ARBA00023136"/>
    </source>
</evidence>
<evidence type="ECO:0000256" key="1">
    <source>
        <dbReference type="ARBA" id="ARBA00004323"/>
    </source>
</evidence>
<gene>
    <name evidence="10" type="ORF">SK128_015263</name>
</gene>
<name>A0AAN8X8F3_HALRR</name>
<protein>
    <recommendedName>
        <fullName evidence="12">Hexosyltransferase</fullName>
    </recommendedName>
</protein>
<proteinExistence type="inferred from homology"/>
<keyword evidence="5" id="KW-0812">Transmembrane</keyword>
<comment type="similarity">
    <text evidence="2">Belongs to the glycosyltransferase 31 family.</text>
</comment>
<keyword evidence="8" id="KW-0333">Golgi apparatus</keyword>
<dbReference type="Proteomes" id="UP001381693">
    <property type="component" value="Unassembled WGS sequence"/>
</dbReference>
<dbReference type="InterPro" id="IPR002659">
    <property type="entry name" value="Glyco_trans_31"/>
</dbReference>
<evidence type="ECO:0000256" key="3">
    <source>
        <dbReference type="ARBA" id="ARBA00022676"/>
    </source>
</evidence>
<dbReference type="GO" id="GO:0016758">
    <property type="term" value="F:hexosyltransferase activity"/>
    <property type="evidence" value="ECO:0007669"/>
    <property type="project" value="InterPro"/>
</dbReference>
<dbReference type="EMBL" id="JAXCGZ010006418">
    <property type="protein sequence ID" value="KAK7079771.1"/>
    <property type="molecule type" value="Genomic_DNA"/>
</dbReference>
<evidence type="ECO:0000256" key="7">
    <source>
        <dbReference type="ARBA" id="ARBA00022989"/>
    </source>
</evidence>
<evidence type="ECO:0000256" key="4">
    <source>
        <dbReference type="ARBA" id="ARBA00022679"/>
    </source>
</evidence>
<evidence type="ECO:0000313" key="11">
    <source>
        <dbReference type="Proteomes" id="UP001381693"/>
    </source>
</evidence>
<evidence type="ECO:0000313" key="10">
    <source>
        <dbReference type="EMBL" id="KAK7079771.1"/>
    </source>
</evidence>
<evidence type="ECO:0008006" key="12">
    <source>
        <dbReference type="Google" id="ProtNLM"/>
    </source>
</evidence>
<keyword evidence="6" id="KW-0735">Signal-anchor</keyword>
<organism evidence="10 11">
    <name type="scientific">Halocaridina rubra</name>
    <name type="common">Hawaiian red shrimp</name>
    <dbReference type="NCBI Taxonomy" id="373956"/>
    <lineage>
        <taxon>Eukaryota</taxon>
        <taxon>Metazoa</taxon>
        <taxon>Ecdysozoa</taxon>
        <taxon>Arthropoda</taxon>
        <taxon>Crustacea</taxon>
        <taxon>Multicrustacea</taxon>
        <taxon>Malacostraca</taxon>
        <taxon>Eumalacostraca</taxon>
        <taxon>Eucarida</taxon>
        <taxon>Decapoda</taxon>
        <taxon>Pleocyemata</taxon>
        <taxon>Caridea</taxon>
        <taxon>Atyoidea</taxon>
        <taxon>Atyidae</taxon>
        <taxon>Halocaridina</taxon>
    </lineage>
</organism>
<dbReference type="AlphaFoldDB" id="A0AAN8X8F3"/>